<keyword evidence="5" id="KW-1185">Reference proteome</keyword>
<dbReference type="Gene3D" id="3.40.50.2000">
    <property type="entry name" value="Glycogen Phosphorylase B"/>
    <property type="match status" value="2"/>
</dbReference>
<dbReference type="EC" id="2.4.-.-" evidence="4"/>
<comment type="caution">
    <text evidence="4">The sequence shown here is derived from an EMBL/GenBank/DDBJ whole genome shotgun (WGS) entry which is preliminary data.</text>
</comment>
<dbReference type="PANTHER" id="PTHR46401">
    <property type="entry name" value="GLYCOSYLTRANSFERASE WBBK-RELATED"/>
    <property type="match status" value="1"/>
</dbReference>
<sequence length="404" mass="46290">MKITMITHDRKIDRRIIQEAKTLSDNGFEVSIVAFPWEGLDSYEGIKVLRYNSNLKSNGFDILRKVYSHLKKFLFSHPKLMFFSRNIVNGCFIDVERYFESHLLELAVMEKADIYHAHDLPSLTSAVKAAKINNSLVVYDSHEIYCEQGFGYMEKRKWHKLEMEYIKSADAIITVNDSAADYLSSTYGVSAVVVMNKLDGYSDISKVSSKIIHDILGLEYKTRIILYQGGIVGGRNIEKLVYSMKHLKSNAVLVLLGSGDYRGNLISLVRRLNLNDKVYFIDEVGQDKLLAYTQSADIGVIPYAGDCLNNYYCTPNKLFEFISAELPIIANKLPELERIVEGEGFGITVDFTKPDIVAEKLDEIFARSELLEKYRANMKNNKYKYSWDYEEKKLLGLYNTLLEK</sequence>
<dbReference type="InterPro" id="IPR028098">
    <property type="entry name" value="Glyco_trans_4-like_N"/>
</dbReference>
<dbReference type="Pfam" id="PF13439">
    <property type="entry name" value="Glyco_transf_4"/>
    <property type="match status" value="1"/>
</dbReference>
<dbReference type="RefSeq" id="WP_255226680.1">
    <property type="nucleotide sequence ID" value="NZ_JAJEKE010000003.1"/>
</dbReference>
<evidence type="ECO:0000259" key="3">
    <source>
        <dbReference type="Pfam" id="PF13439"/>
    </source>
</evidence>
<accession>A0ABT1ND28</accession>
<keyword evidence="4" id="KW-0328">Glycosyltransferase</keyword>
<dbReference type="PANTHER" id="PTHR46401:SF2">
    <property type="entry name" value="GLYCOSYLTRANSFERASE WBBK-RELATED"/>
    <property type="match status" value="1"/>
</dbReference>
<feature type="domain" description="Glycosyltransferase subfamily 4-like N-terminal" evidence="3">
    <location>
        <begin position="14"/>
        <end position="193"/>
    </location>
</feature>
<dbReference type="Pfam" id="PF00534">
    <property type="entry name" value="Glycos_transf_1"/>
    <property type="match status" value="1"/>
</dbReference>
<proteinExistence type="predicted"/>
<dbReference type="InterPro" id="IPR001296">
    <property type="entry name" value="Glyco_trans_1"/>
</dbReference>
<gene>
    <name evidence="4" type="ORF">LJD61_06330</name>
</gene>
<evidence type="ECO:0000313" key="5">
    <source>
        <dbReference type="Proteomes" id="UP001651880"/>
    </source>
</evidence>
<evidence type="ECO:0000313" key="4">
    <source>
        <dbReference type="EMBL" id="MCQ1529165.1"/>
    </source>
</evidence>
<reference evidence="4 5" key="1">
    <citation type="submission" date="2021-10" db="EMBL/GenBank/DDBJ databases">
        <title>Lutispora strain m25 sp. nov., a thermophilic, non-spore-forming bacterium isolated from a lab-scale methanogenic bioreactor digesting anaerobic sludge.</title>
        <authorList>
            <person name="El Houari A."/>
            <person name="Mcdonald J."/>
        </authorList>
    </citation>
    <scope>NUCLEOTIDE SEQUENCE [LARGE SCALE GENOMIC DNA]</scope>
    <source>
        <strain evidence="5">m25</strain>
    </source>
</reference>
<name>A0ABT1ND28_9FIRM</name>
<organism evidence="4 5">
    <name type="scientific">Lutispora saccharofermentans</name>
    <dbReference type="NCBI Taxonomy" id="3024236"/>
    <lineage>
        <taxon>Bacteria</taxon>
        <taxon>Bacillati</taxon>
        <taxon>Bacillota</taxon>
        <taxon>Clostridia</taxon>
        <taxon>Lutisporales</taxon>
        <taxon>Lutisporaceae</taxon>
        <taxon>Lutispora</taxon>
    </lineage>
</organism>
<dbReference type="SUPFAM" id="SSF53756">
    <property type="entry name" value="UDP-Glycosyltransferase/glycogen phosphorylase"/>
    <property type="match status" value="1"/>
</dbReference>
<evidence type="ECO:0000256" key="1">
    <source>
        <dbReference type="ARBA" id="ARBA00022679"/>
    </source>
</evidence>
<keyword evidence="1 4" id="KW-0808">Transferase</keyword>
<dbReference type="EMBL" id="JAJEKE010000003">
    <property type="protein sequence ID" value="MCQ1529165.1"/>
    <property type="molecule type" value="Genomic_DNA"/>
</dbReference>
<feature type="domain" description="Glycosyl transferase family 1" evidence="2">
    <location>
        <begin position="212"/>
        <end position="382"/>
    </location>
</feature>
<evidence type="ECO:0000259" key="2">
    <source>
        <dbReference type="Pfam" id="PF00534"/>
    </source>
</evidence>
<dbReference type="GO" id="GO:0016757">
    <property type="term" value="F:glycosyltransferase activity"/>
    <property type="evidence" value="ECO:0007669"/>
    <property type="project" value="UniProtKB-KW"/>
</dbReference>
<protein>
    <submittedName>
        <fullName evidence="4">Glycosyltransferase</fullName>
        <ecNumber evidence="4">2.4.-.-</ecNumber>
    </submittedName>
</protein>
<dbReference type="Proteomes" id="UP001651880">
    <property type="component" value="Unassembled WGS sequence"/>
</dbReference>